<feature type="compositionally biased region" description="Gly residues" evidence="4">
    <location>
        <begin position="519"/>
        <end position="531"/>
    </location>
</feature>
<dbReference type="FunFam" id="2.60.40.10:FF:000080">
    <property type="entry name" value="Myosin light chain kinase, smooth muscle"/>
    <property type="match status" value="1"/>
</dbReference>
<feature type="domain" description="Ig-like" evidence="6">
    <location>
        <begin position="2599"/>
        <end position="2687"/>
    </location>
</feature>
<dbReference type="PRINTS" id="PR00014">
    <property type="entry name" value="FNTYPEIII"/>
</dbReference>
<dbReference type="GeneTree" id="ENSGT00940000162073"/>
<dbReference type="SMART" id="SM00409">
    <property type="entry name" value="IG"/>
    <property type="match status" value="5"/>
</dbReference>
<feature type="domain" description="Ig-like" evidence="6">
    <location>
        <begin position="1893"/>
        <end position="1978"/>
    </location>
</feature>
<feature type="compositionally biased region" description="Gly residues" evidence="4">
    <location>
        <begin position="1570"/>
        <end position="1588"/>
    </location>
</feature>
<feature type="compositionally biased region" description="Gly residues" evidence="4">
    <location>
        <begin position="1153"/>
        <end position="1170"/>
    </location>
</feature>
<dbReference type="Ensembl" id="ENSMMNT00015011692.1">
    <property type="protein sequence ID" value="ENSMMNP00015010682.1"/>
    <property type="gene ID" value="ENSMMNG00015007863.1"/>
</dbReference>
<dbReference type="FunFam" id="2.60.40.10:FF:001097">
    <property type="entry name" value="Immunoglobulin-like and fibronectin type III domain-containing protein 1"/>
    <property type="match status" value="1"/>
</dbReference>
<evidence type="ECO:0008006" key="10">
    <source>
        <dbReference type="Google" id="ProtNLM"/>
    </source>
</evidence>
<feature type="compositionally biased region" description="Pro residues" evidence="4">
    <location>
        <begin position="166"/>
        <end position="185"/>
    </location>
</feature>
<proteinExistence type="inferred from homology"/>
<keyword evidence="2" id="KW-0677">Repeat</keyword>
<dbReference type="SMART" id="SM00060">
    <property type="entry name" value="FN3"/>
    <property type="match status" value="4"/>
</dbReference>
<feature type="compositionally biased region" description="Gly residues" evidence="4">
    <location>
        <begin position="730"/>
        <end position="742"/>
    </location>
</feature>
<evidence type="ECO:0000256" key="5">
    <source>
        <dbReference type="SAM" id="Phobius"/>
    </source>
</evidence>
<evidence type="ECO:0000256" key="4">
    <source>
        <dbReference type="SAM" id="MobiDB-lite"/>
    </source>
</evidence>
<feature type="region of interest" description="Disordered" evidence="4">
    <location>
        <begin position="411"/>
        <end position="469"/>
    </location>
</feature>
<feature type="compositionally biased region" description="Gly residues" evidence="4">
    <location>
        <begin position="1400"/>
        <end position="1413"/>
    </location>
</feature>
<feature type="compositionally biased region" description="Low complexity" evidence="4">
    <location>
        <begin position="443"/>
        <end position="459"/>
    </location>
</feature>
<dbReference type="Pfam" id="PF07679">
    <property type="entry name" value="I-set"/>
    <property type="match status" value="5"/>
</dbReference>
<dbReference type="Proteomes" id="UP000694561">
    <property type="component" value="Unplaced"/>
</dbReference>
<feature type="domain" description="Fibronectin type-III" evidence="7">
    <location>
        <begin position="2482"/>
        <end position="2577"/>
    </location>
</feature>
<feature type="compositionally biased region" description="Basic and acidic residues" evidence="4">
    <location>
        <begin position="425"/>
        <end position="441"/>
    </location>
</feature>
<feature type="region of interest" description="Disordered" evidence="4">
    <location>
        <begin position="495"/>
        <end position="1894"/>
    </location>
</feature>
<dbReference type="Pfam" id="PF00041">
    <property type="entry name" value="fn3"/>
    <property type="match status" value="4"/>
</dbReference>
<accession>A0A8C6B4M1</accession>
<feature type="compositionally biased region" description="Gly residues" evidence="4">
    <location>
        <begin position="755"/>
        <end position="768"/>
    </location>
</feature>
<dbReference type="Gene3D" id="2.60.40.10">
    <property type="entry name" value="Immunoglobulins"/>
    <property type="match status" value="10"/>
</dbReference>
<dbReference type="PANTHER" id="PTHR13817">
    <property type="entry name" value="TITIN"/>
    <property type="match status" value="1"/>
</dbReference>
<protein>
    <recommendedName>
        <fullName evidence="10">Ig-like domain-containing protein</fullName>
    </recommendedName>
</protein>
<comment type="similarity">
    <text evidence="1">Belongs to the protein kinase superfamily. CAMK Ser/Thr protein kinase family.</text>
</comment>
<feature type="compositionally biased region" description="Gly residues" evidence="4">
    <location>
        <begin position="855"/>
        <end position="879"/>
    </location>
</feature>
<feature type="transmembrane region" description="Helical" evidence="5">
    <location>
        <begin position="2684"/>
        <end position="2706"/>
    </location>
</feature>
<dbReference type="FunFam" id="2.60.40.10:FF:001438">
    <property type="entry name" value="Immunoglobulin-like and fibronectin type III domain-containing protein 1"/>
    <property type="match status" value="1"/>
</dbReference>
<evidence type="ECO:0000256" key="3">
    <source>
        <dbReference type="ARBA" id="ARBA00023319"/>
    </source>
</evidence>
<dbReference type="SUPFAM" id="SSF49265">
    <property type="entry name" value="Fibronectin type III"/>
    <property type="match status" value="2"/>
</dbReference>
<reference evidence="8" key="1">
    <citation type="submission" date="2025-08" db="UniProtKB">
        <authorList>
            <consortium name="Ensembl"/>
        </authorList>
    </citation>
    <scope>IDENTIFICATION</scope>
</reference>
<dbReference type="InterPro" id="IPR003598">
    <property type="entry name" value="Ig_sub2"/>
</dbReference>
<feature type="domain" description="Ig-like" evidence="6">
    <location>
        <begin position="2385"/>
        <end position="2471"/>
    </location>
</feature>
<dbReference type="PROSITE" id="PS50835">
    <property type="entry name" value="IG_LIKE"/>
    <property type="match status" value="3"/>
</dbReference>
<feature type="compositionally biased region" description="Gly residues" evidence="4">
    <location>
        <begin position="1295"/>
        <end position="1306"/>
    </location>
</feature>
<feature type="compositionally biased region" description="Gly residues" evidence="4">
    <location>
        <begin position="1274"/>
        <end position="1283"/>
    </location>
</feature>
<feature type="compositionally biased region" description="Gly residues" evidence="4">
    <location>
        <begin position="950"/>
        <end position="982"/>
    </location>
</feature>
<dbReference type="SMART" id="SM00408">
    <property type="entry name" value="IGc2"/>
    <property type="match status" value="2"/>
</dbReference>
<keyword evidence="3" id="KW-0393">Immunoglobulin domain</keyword>
<keyword evidence="5" id="KW-1133">Transmembrane helix</keyword>
<dbReference type="InterPro" id="IPR013783">
    <property type="entry name" value="Ig-like_fold"/>
</dbReference>
<evidence type="ECO:0000313" key="9">
    <source>
        <dbReference type="Proteomes" id="UP000694561"/>
    </source>
</evidence>
<evidence type="ECO:0000256" key="1">
    <source>
        <dbReference type="ARBA" id="ARBA00006692"/>
    </source>
</evidence>
<dbReference type="FunFam" id="2.60.40.10:FF:001525">
    <property type="entry name" value="Immunoglobulin-like and fibronectin type III domain-containing 1"/>
    <property type="match status" value="1"/>
</dbReference>
<keyword evidence="5" id="KW-0812">Transmembrane</keyword>
<dbReference type="InterPro" id="IPR036179">
    <property type="entry name" value="Ig-like_dom_sf"/>
</dbReference>
<reference evidence="8" key="2">
    <citation type="submission" date="2025-09" db="UniProtKB">
        <authorList>
            <consortium name="Ensembl"/>
        </authorList>
    </citation>
    <scope>IDENTIFICATION</scope>
</reference>
<feature type="compositionally biased region" description="Gly residues" evidence="4">
    <location>
        <begin position="565"/>
        <end position="574"/>
    </location>
</feature>
<dbReference type="PROSITE" id="PS50853">
    <property type="entry name" value="FN3"/>
    <property type="match status" value="4"/>
</dbReference>
<dbReference type="SUPFAM" id="SSF48726">
    <property type="entry name" value="Immunoglobulin"/>
    <property type="match status" value="6"/>
</dbReference>
<feature type="region of interest" description="Disordered" evidence="4">
    <location>
        <begin position="156"/>
        <end position="188"/>
    </location>
</feature>
<feature type="domain" description="Fibronectin type-III" evidence="7">
    <location>
        <begin position="2185"/>
        <end position="2284"/>
    </location>
</feature>
<dbReference type="InterPro" id="IPR036116">
    <property type="entry name" value="FN3_sf"/>
</dbReference>
<dbReference type="FunFam" id="2.60.40.10:FF:001267">
    <property type="entry name" value="Immunoglobulin-like and fibronectin type III domain containing 1"/>
    <property type="match status" value="1"/>
</dbReference>
<feature type="compositionally biased region" description="Low complexity" evidence="4">
    <location>
        <begin position="1171"/>
        <end position="1186"/>
    </location>
</feature>
<keyword evidence="9" id="KW-1185">Reference proteome</keyword>
<evidence type="ECO:0000259" key="7">
    <source>
        <dbReference type="PROSITE" id="PS50853"/>
    </source>
</evidence>
<feature type="compositionally biased region" description="Basic and acidic residues" evidence="4">
    <location>
        <begin position="507"/>
        <end position="516"/>
    </location>
</feature>
<dbReference type="InterPro" id="IPR013098">
    <property type="entry name" value="Ig_I-set"/>
</dbReference>
<name>A0A8C6B4M1_MONMO</name>
<feature type="compositionally biased region" description="Basic and acidic residues" evidence="4">
    <location>
        <begin position="1856"/>
        <end position="1871"/>
    </location>
</feature>
<feature type="domain" description="Fibronectin type-III" evidence="7">
    <location>
        <begin position="2085"/>
        <end position="2180"/>
    </location>
</feature>
<evidence type="ECO:0000313" key="8">
    <source>
        <dbReference type="Ensembl" id="ENSMMNP00015010682.1"/>
    </source>
</evidence>
<keyword evidence="5" id="KW-0472">Membrane</keyword>
<sequence>MAGRLPLGLYSKLFSTEIEWTRDPQKTHPLPSPGRVLQAPYLFPPRSCPSSPPHQTTRLPLPATGKHAIFRAVVCGEPGPRVHWHCSKGDLSNSGKYQISDSPGNKGYVLQFRTLTSQDTDLHRCTAVNTYGEAACSGVPTGVSLCDPFLQRRGGSSPSLLQTPAPGAPLAPELPSPLPRAPPPSLENKVGQEQAWPLLTMQTGRTIRVLRELPWLVCLPQYINAISNPRHIKVNKEGVATFDLELPLFLSWPQDGETAPYGFDNQTKNRLQHLGKHYQLQIRDLRPEDAAIYQVRVPDAGVSCTELEATELPQVVVPLACAHCGERDNAVLEGTFSGPCPSATWHRRHRLLRLSDRYEVFVSSDGLTHRLLARRACFSDVGRYSLGTKLHACSAWLVVEAGKDKSLLTASTGHQQQVQGAQSPEDSRSIRGERGRPREQDPTGSSLQGAGLASGLTAGPDRGGLGGRNYTLMGNKEAADSVWGPGLARKGFLEEGGRATPLGENQLHGEGRRDRSLPGGSGEGLESGLGLAGDQLRGRSSNSEGDGSSGTAGGRKAGFRRPQAGGLGCSGGGKGHGEDPRSWLPRLSQEQPWDAQLGPGTRERAPQGSQAGHVGSRSEGEGVETLQGQSPDEVGGEDDLSGERGRGAAGAAQGSGTDLGDTRGHRRVGAPGALEPSRGRGSSSMAGRGPESWGSRKGSEADRGARGCPLGSGESPGQTSECKDFQGPPISGGGSIPLGPGGPEAKAGSSLQEAGDGGPRGSGDGGRGYTTSPAGPGGPGGWEKGPQGLRGREGPETAGTFGKAEDGSSSPQDSRAWTAGQRGTGEAGRRGSEGPGPWDDTRSSPSKSGAHCGPGVLGSGGGQGGEGGTQVAGLMGSGRGVDARSHRLRGPSGPGGTLGDTDGFRGAGAMESEPDFWDGPRSSREKGPRGEMGRGDGTGGSAATESRFGDGFGDPRGAGLGYGAGYRDGSGKPGAGRSGRAGGRVASEAPGGTESEAGGGDRHGSEVPGGMWSGNRDGCGPAGRGAEGLAHPKGGSDGPEGGPVGDAGMCAEAREASRGRGGAGPAGRHHPGGGLGSPGTAGSVGRGGLGASATGAGPGGSGRIGPWGQTGDYGGFRAPGALGASGEGGHEDGSGASGSLRAAGKVRDADGARGLGAGGSGDGASSGGATRGPPARAPRAGPASESRGAEESGEALGPGHGSRAAGPLPARSTSANGGASRGLEPGGTEPRGAAGFRGGSGGLGATGSGGEAGYRGDSGGSGEMGSGAKAGYRGDPGGSGEMGSGAKAGYRDDSGGSGGTGSGGEAGYRDGLRGTKGMESGSEVGCRGASGRSGEMGPGAEMHCRDASGRFGGTVSPPGTGGEGGPRSQEAMAHGSVYWAAPEGSYGGTGPKDGPEKGRGTGLVGGAGAGLGSGMATRPGTADGTAHGNGPRGPRLLGMHGGPQMLSDGQGSKSALGVSGPPGTPEAWGAVGSEGESGIRGWQGSSGLPGCPGHRGAPSGEGGSAGHAAGVGASGVPDCRGAAQDETRAGTAAWESGRDQAFWEAGPGAADRGPAAGQGALAPQGSGAAQLGGGRMGAGLGGSAGTGQGLDSSRMPGERGRSMSGSAGGCGESHAWGPGWEDQGSGQDSTGARDRPPGSRASSSLQEEDATFGGTHEGSQASWGWEGAPGREEAGGGQSPGFPDGKTSGLGRSRASRPGDSGVPGKGTSAGRENGSTQRPGDSGRQGAWEGPDGPFGRKGSGDGSQGTQGPGSQLGTGQRGGRGFLREQGSLEAKDDTARRPRALKEYEGRAAKESGRSERRLGPFRSRTQTWSRVEVGAAKRWGAHKARDPGQPPGGEDGGCPGKAPSCPGSRKASKEGRSDVRGRRTDATRSPGSRHKPGIVGFSQEVRGPTGHFSQGLADLEVQRGEAAVLSCTLTSDLGPGAWFKDGVKLSAQDGVAFEQDGLEHRLLIAHAEGTQAGRYSFGAGDQQSEATLTIHEPPVIDPDMMAKLREPLVVKAGEPVTMKVVFQSCLPVQATWSKDGAEVADSDGRGAQVAVGDSSTWLCLPSASRKDCGQYSVALSSKGGSLQAELTLQVLDKPQPPQGPLEVQDGHEAGVCLCWRPPTDDGGQALQHYVVERRQAGLSTWLKVGEPPADSTTFTDAEAEQGKKYSFRVRAVTAEGSGEALESDEVLVAPEVLPGPPPPPAILSASSQSVTLSWTAPRGPGSAHILGYLIEKRKKGRNTWVAVNQQPVPEKKWTVLDLRQGCQYEFRVTAVAPSGPGEPGPPSDAVFAQDPMRPPGPVRDLQVTDTLHTSITLSWAQPDPQDGDEALGYVVELGDSASPQWSPCHAGTVPGTTYTIKGLRPREGYFVRVTAVNDGGRGPPTALDTVVQAMPVSVCPKFLMDASTKDSLTVRAGDTVRVPVHFEAASMPDVTWLKDGLPLPKRSVTSVKDGLTQLLVPAASLADSGLYTVVLRSLRGEEATYSFRLRVAARPRAPGPILLREGTLGSVIVEWVPSPDEADGRAAPLHYTVLTRSSPHAPWRPAAERLHTCRFTLVGVLPGHEYHFRVVAKNELGASEPSDTRQPWVVPRQPPDRVTVKAPSYQEPDLRQKPRFLVGLRTHLLPLGSECCMTCAVQGWPRPRVTWFKNGQSLAGDPAVYSTDLLGVCSLVIPNVSAEDGGKYKAVAENTLGQAISTATLIVMEYISFMFLIFILCWSIVDLQHCVSPQ</sequence>
<dbReference type="FunFam" id="2.60.40.10:FF:001232">
    <property type="entry name" value="Immunoglobulin-like and fibronectin type III domain-containing 1"/>
    <property type="match status" value="1"/>
</dbReference>
<feature type="compositionally biased region" description="Low complexity" evidence="4">
    <location>
        <begin position="1545"/>
        <end position="1569"/>
    </location>
</feature>
<feature type="compositionally biased region" description="Low complexity" evidence="4">
    <location>
        <begin position="1506"/>
        <end position="1515"/>
    </location>
</feature>
<feature type="compositionally biased region" description="Gly residues" evidence="4">
    <location>
        <begin position="1235"/>
        <end position="1265"/>
    </location>
</feature>
<dbReference type="InterPro" id="IPR003599">
    <property type="entry name" value="Ig_sub"/>
</dbReference>
<feature type="compositionally biased region" description="Gly residues" evidence="4">
    <location>
        <begin position="547"/>
        <end position="556"/>
    </location>
</feature>
<feature type="compositionally biased region" description="Gly residues" evidence="4">
    <location>
        <begin position="1072"/>
        <end position="1105"/>
    </location>
</feature>
<dbReference type="InterPro" id="IPR007110">
    <property type="entry name" value="Ig-like_dom"/>
</dbReference>
<dbReference type="InterPro" id="IPR003961">
    <property type="entry name" value="FN3_dom"/>
</dbReference>
<feature type="domain" description="Fibronectin type-III" evidence="7">
    <location>
        <begin position="2286"/>
        <end position="2381"/>
    </location>
</feature>
<dbReference type="InterPro" id="IPR050964">
    <property type="entry name" value="Striated_Muscle_Regulatory"/>
</dbReference>
<dbReference type="FunFam" id="2.60.40.10:FF:000617">
    <property type="entry name" value="Immunoglobulin-like and fibronectin type III domain-containing 1"/>
    <property type="match status" value="1"/>
</dbReference>
<feature type="compositionally biased region" description="Basic and acidic residues" evidence="4">
    <location>
        <begin position="1773"/>
        <end position="1803"/>
    </location>
</feature>
<feature type="region of interest" description="Disordered" evidence="4">
    <location>
        <begin position="2563"/>
        <end position="2589"/>
    </location>
</feature>
<feature type="compositionally biased region" description="Polar residues" evidence="4">
    <location>
        <begin position="411"/>
        <end position="424"/>
    </location>
</feature>
<feature type="compositionally biased region" description="Gly residues" evidence="4">
    <location>
        <begin position="1035"/>
        <end position="1045"/>
    </location>
</feature>
<feature type="compositionally biased region" description="Basic and acidic residues" evidence="4">
    <location>
        <begin position="921"/>
        <end position="934"/>
    </location>
</feature>
<feature type="compositionally biased region" description="Low complexity" evidence="4">
    <location>
        <begin position="679"/>
        <end position="689"/>
    </location>
</feature>
<organism evidence="8 9">
    <name type="scientific">Monodon monoceros</name>
    <name type="common">Narwhal</name>
    <name type="synonym">Ceratodon monodon</name>
    <dbReference type="NCBI Taxonomy" id="40151"/>
    <lineage>
        <taxon>Eukaryota</taxon>
        <taxon>Metazoa</taxon>
        <taxon>Chordata</taxon>
        <taxon>Craniata</taxon>
        <taxon>Vertebrata</taxon>
        <taxon>Euteleostomi</taxon>
        <taxon>Mammalia</taxon>
        <taxon>Eutheria</taxon>
        <taxon>Laurasiatheria</taxon>
        <taxon>Artiodactyla</taxon>
        <taxon>Whippomorpha</taxon>
        <taxon>Cetacea</taxon>
        <taxon>Odontoceti</taxon>
        <taxon>Monodontidae</taxon>
        <taxon>Monodon</taxon>
    </lineage>
</organism>
<feature type="compositionally biased region" description="Gly residues" evidence="4">
    <location>
        <begin position="1737"/>
        <end position="1764"/>
    </location>
</feature>
<dbReference type="FunFam" id="2.60.40.10:FF:001401">
    <property type="entry name" value="immunoglobulin-like and fibronectin type III domain-containing protein 1"/>
    <property type="match status" value="1"/>
</dbReference>
<evidence type="ECO:0000259" key="6">
    <source>
        <dbReference type="PROSITE" id="PS50835"/>
    </source>
</evidence>
<dbReference type="CDD" id="cd00063">
    <property type="entry name" value="FN3"/>
    <property type="match status" value="4"/>
</dbReference>
<dbReference type="PANTHER" id="PTHR13817:SF138">
    <property type="entry name" value="IMMUNOGLOBULIN-LIKE AND FIBRONECTIN TYPE III DOMAIN-CONTAINING PROTEIN 1"/>
    <property type="match status" value="1"/>
</dbReference>
<evidence type="ECO:0000256" key="2">
    <source>
        <dbReference type="ARBA" id="ARBA00022737"/>
    </source>
</evidence>